<dbReference type="Proteomes" id="UP000175616">
    <property type="component" value="Unassembled WGS sequence"/>
</dbReference>
<protein>
    <submittedName>
        <fullName evidence="1">Uncharacterized protein</fullName>
    </submittedName>
</protein>
<gene>
    <name evidence="1" type="ORF">BAE27_04550</name>
</gene>
<name>A0A1E7YPN1_9PROT</name>
<proteinExistence type="predicted"/>
<dbReference type="AlphaFoldDB" id="A0A1E7YPN1"/>
<dbReference type="EMBL" id="LZYE01000099">
    <property type="protein sequence ID" value="OFC37035.1"/>
    <property type="molecule type" value="Genomic_DNA"/>
</dbReference>
<comment type="caution">
    <text evidence="1">The sequence shown here is derived from an EMBL/GenBank/DDBJ whole genome shotgun (WGS) entry which is preliminary data.</text>
</comment>
<reference evidence="1 2" key="1">
    <citation type="submission" date="2016-06" db="EMBL/GenBank/DDBJ databases">
        <title>Gene turnover analysis identifies the evolutionary adaptation of the extremophile Acidithiobacillus caldus.</title>
        <authorList>
            <person name="Zhang X."/>
        </authorList>
    </citation>
    <scope>NUCLEOTIDE SEQUENCE [LARGE SCALE GENOMIC DNA]</scope>
    <source>
        <strain evidence="1 2">DX</strain>
    </source>
</reference>
<evidence type="ECO:0000313" key="2">
    <source>
        <dbReference type="Proteomes" id="UP000175616"/>
    </source>
</evidence>
<organism evidence="1 2">
    <name type="scientific">Acidithiobacillus caldus</name>
    <dbReference type="NCBI Taxonomy" id="33059"/>
    <lineage>
        <taxon>Bacteria</taxon>
        <taxon>Pseudomonadati</taxon>
        <taxon>Pseudomonadota</taxon>
        <taxon>Acidithiobacillia</taxon>
        <taxon>Acidithiobacillales</taxon>
        <taxon>Acidithiobacillaceae</taxon>
        <taxon>Acidithiobacillus</taxon>
    </lineage>
</organism>
<sequence length="125" mass="13788">MFIIPPRNILKEIGHQLARAGESVDLFRTAHVPMVSFPSLVVVAQNAVTKDHIGKPIFERVSAAWYRVSNMPDHDLGEARLRKNDSALSQFCGLHGLRVAMGSIVGKGTNTKWSETVDPILDPSR</sequence>
<accession>A0A1E7YPN1</accession>
<evidence type="ECO:0000313" key="1">
    <source>
        <dbReference type="EMBL" id="OFC37035.1"/>
    </source>
</evidence>